<evidence type="ECO:0000256" key="9">
    <source>
        <dbReference type="PIRSR" id="PIRSR000429-1"/>
    </source>
</evidence>
<evidence type="ECO:0000256" key="3">
    <source>
        <dbReference type="ARBA" id="ARBA00012705"/>
    </source>
</evidence>
<sequence>MREVVIVSAVRTPIGSFLGTLSNIPATKLGSIAIKGALDKINLDPLEVEEVLMGNVVQANNGQAPARQAALGAGISESTPCTTINKVCASGMKAVMQAAQSIALGDADVVVAGGMENMSLIPHYVHLRNGQKFGSTELIDGLQRDGLVDVYDQQAMGVCADLCATEHHISREEQDEFAIESYKRSAAAWKAGKFDNEVVPVEIPQRRGEPLVMKEDEEFKNIKLEKVTSLRPAFSKEGTATAANSSTINDGAGAMILMSKEKAEALGLKILATITGYADAAQEPKWFTTAPAKALPKALHKAGIKQADVDFFEFNEAFSVVGLANMKLLNLDSSKVNINGGAVSLGHPLGCSGVRILITLLNVLQQNNAKIGAAAICNGGGGASALVMQR</sequence>
<dbReference type="GO" id="GO:0003985">
    <property type="term" value="F:acetyl-CoA C-acetyltransferase activity"/>
    <property type="evidence" value="ECO:0007669"/>
    <property type="project" value="UniProtKB-EC"/>
</dbReference>
<evidence type="ECO:0000256" key="4">
    <source>
        <dbReference type="ARBA" id="ARBA00022679"/>
    </source>
</evidence>
<dbReference type="InterPro" id="IPR020616">
    <property type="entry name" value="Thiolase_N"/>
</dbReference>
<dbReference type="Pfam" id="PF00108">
    <property type="entry name" value="Thiolase_N"/>
    <property type="match status" value="1"/>
</dbReference>
<dbReference type="PIRSF" id="PIRSF000429">
    <property type="entry name" value="Ac-CoA_Ac_transf"/>
    <property type="match status" value="1"/>
</dbReference>
<evidence type="ECO:0000256" key="1">
    <source>
        <dbReference type="ARBA" id="ARBA00010982"/>
    </source>
</evidence>
<dbReference type="InterPro" id="IPR020615">
    <property type="entry name" value="Thiolase_acyl_enz_int_AS"/>
</dbReference>
<reference evidence="13 14" key="1">
    <citation type="journal article" date="2014" name="Int. J. Syst. Evol. Microbiol.">
        <title>Complete genome sequence of Corynebacterium casei LMG S-19264T (=DSM 44701T), isolated from a smear-ripened cheese.</title>
        <authorList>
            <consortium name="US DOE Joint Genome Institute (JGI-PGF)"/>
            <person name="Walter F."/>
            <person name="Albersmeier A."/>
            <person name="Kalinowski J."/>
            <person name="Ruckert C."/>
        </authorList>
    </citation>
    <scope>NUCLEOTIDE SEQUENCE [LARGE SCALE GENOMIC DNA]</scope>
    <source>
        <strain evidence="13 14">CGMCC 1.12925</strain>
    </source>
</reference>
<evidence type="ECO:0000256" key="5">
    <source>
        <dbReference type="ARBA" id="ARBA00022723"/>
    </source>
</evidence>
<dbReference type="FunFam" id="3.40.47.10:FF:000007">
    <property type="entry name" value="acetyl-CoA acetyltransferase, mitochondrial"/>
    <property type="match status" value="1"/>
</dbReference>
<feature type="domain" description="Thiolase C-terminal" evidence="12">
    <location>
        <begin position="268"/>
        <end position="390"/>
    </location>
</feature>
<evidence type="ECO:0000256" key="6">
    <source>
        <dbReference type="ARBA" id="ARBA00022946"/>
    </source>
</evidence>
<organism evidence="13 14">
    <name type="scientific">Psychroflexus salis</name>
    <dbReference type="NCBI Taxonomy" id="1526574"/>
    <lineage>
        <taxon>Bacteria</taxon>
        <taxon>Pseudomonadati</taxon>
        <taxon>Bacteroidota</taxon>
        <taxon>Flavobacteriia</taxon>
        <taxon>Flavobacteriales</taxon>
        <taxon>Flavobacteriaceae</taxon>
        <taxon>Psychroflexus</taxon>
    </lineage>
</organism>
<dbReference type="RefSeq" id="WP_373283726.1">
    <property type="nucleotide sequence ID" value="NZ_BMGL01000008.1"/>
</dbReference>
<dbReference type="AlphaFoldDB" id="A0A917E8E1"/>
<accession>A0A917E8E1</accession>
<dbReference type="PROSITE" id="PS00098">
    <property type="entry name" value="THIOLASE_1"/>
    <property type="match status" value="1"/>
</dbReference>
<comment type="similarity">
    <text evidence="1 10">Belongs to the thiolase-like superfamily. Thiolase family.</text>
</comment>
<dbReference type="InterPro" id="IPR020617">
    <property type="entry name" value="Thiolase_C"/>
</dbReference>
<evidence type="ECO:0000259" key="12">
    <source>
        <dbReference type="Pfam" id="PF02803"/>
    </source>
</evidence>
<dbReference type="InterPro" id="IPR020610">
    <property type="entry name" value="Thiolase_AS"/>
</dbReference>
<dbReference type="PANTHER" id="PTHR18919:SF156">
    <property type="entry name" value="ACETYL-COA ACETYLTRANSFERASE, MITOCHONDRIAL"/>
    <property type="match status" value="1"/>
</dbReference>
<dbReference type="NCBIfam" id="TIGR01930">
    <property type="entry name" value="AcCoA-C-Actrans"/>
    <property type="match status" value="1"/>
</dbReference>
<evidence type="ECO:0000313" key="13">
    <source>
        <dbReference type="EMBL" id="GGE15032.1"/>
    </source>
</evidence>
<dbReference type="PROSITE" id="PS00737">
    <property type="entry name" value="THIOLASE_2"/>
    <property type="match status" value="1"/>
</dbReference>
<feature type="active site" description="Proton acceptor" evidence="9">
    <location>
        <position position="377"/>
    </location>
</feature>
<evidence type="ECO:0000313" key="14">
    <source>
        <dbReference type="Proteomes" id="UP000599688"/>
    </source>
</evidence>
<name>A0A917E8E1_9FLAO</name>
<keyword evidence="7" id="KW-0630">Potassium</keyword>
<dbReference type="InterPro" id="IPR016039">
    <property type="entry name" value="Thiolase-like"/>
</dbReference>
<dbReference type="Gene3D" id="3.40.47.10">
    <property type="match status" value="1"/>
</dbReference>
<dbReference type="CDD" id="cd00751">
    <property type="entry name" value="thiolase"/>
    <property type="match status" value="1"/>
</dbReference>
<keyword evidence="4 10" id="KW-0808">Transferase</keyword>
<dbReference type="PANTHER" id="PTHR18919">
    <property type="entry name" value="ACETYL-COA C-ACYLTRANSFERASE"/>
    <property type="match status" value="1"/>
</dbReference>
<dbReference type="SUPFAM" id="SSF53901">
    <property type="entry name" value="Thiolase-like"/>
    <property type="match status" value="2"/>
</dbReference>
<dbReference type="EC" id="2.3.1.9" evidence="3"/>
<protein>
    <recommendedName>
        <fullName evidence="3">acetyl-CoA C-acetyltransferase</fullName>
        <ecNumber evidence="3">2.3.1.9</ecNumber>
    </recommendedName>
</protein>
<proteinExistence type="inferred from homology"/>
<comment type="caution">
    <text evidence="13">The sequence shown here is derived from an EMBL/GenBank/DDBJ whole genome shotgun (WGS) entry which is preliminary data.</text>
</comment>
<keyword evidence="14" id="KW-1185">Reference proteome</keyword>
<dbReference type="GO" id="GO:0046872">
    <property type="term" value="F:metal ion binding"/>
    <property type="evidence" value="ECO:0007669"/>
    <property type="project" value="UniProtKB-KW"/>
</dbReference>
<evidence type="ECO:0000256" key="10">
    <source>
        <dbReference type="RuleBase" id="RU003557"/>
    </source>
</evidence>
<keyword evidence="6" id="KW-0809">Transit peptide</keyword>
<dbReference type="InterPro" id="IPR002155">
    <property type="entry name" value="Thiolase"/>
</dbReference>
<dbReference type="EMBL" id="BMGL01000008">
    <property type="protein sequence ID" value="GGE15032.1"/>
    <property type="molecule type" value="Genomic_DNA"/>
</dbReference>
<dbReference type="Proteomes" id="UP000599688">
    <property type="component" value="Unassembled WGS sequence"/>
</dbReference>
<gene>
    <name evidence="13" type="ORF">GCM10010831_15450</name>
</gene>
<evidence type="ECO:0000256" key="8">
    <source>
        <dbReference type="ARBA" id="ARBA00023315"/>
    </source>
</evidence>
<evidence type="ECO:0000259" key="11">
    <source>
        <dbReference type="Pfam" id="PF00108"/>
    </source>
</evidence>
<keyword evidence="5" id="KW-0479">Metal-binding</keyword>
<feature type="active site" description="Proton acceptor" evidence="9">
    <location>
        <position position="347"/>
    </location>
</feature>
<dbReference type="GO" id="GO:0006635">
    <property type="term" value="P:fatty acid beta-oxidation"/>
    <property type="evidence" value="ECO:0007669"/>
    <property type="project" value="TreeGrafter"/>
</dbReference>
<evidence type="ECO:0000256" key="7">
    <source>
        <dbReference type="ARBA" id="ARBA00022958"/>
    </source>
</evidence>
<comment type="subunit">
    <text evidence="2">Homotetramer.</text>
</comment>
<evidence type="ECO:0000256" key="2">
    <source>
        <dbReference type="ARBA" id="ARBA00011881"/>
    </source>
</evidence>
<feature type="active site" description="Acyl-thioester intermediate" evidence="9">
    <location>
        <position position="88"/>
    </location>
</feature>
<keyword evidence="8 10" id="KW-0012">Acyltransferase</keyword>
<dbReference type="PROSITE" id="PS00099">
    <property type="entry name" value="THIOLASE_3"/>
    <property type="match status" value="1"/>
</dbReference>
<dbReference type="Pfam" id="PF02803">
    <property type="entry name" value="Thiolase_C"/>
    <property type="match status" value="1"/>
</dbReference>
<dbReference type="InterPro" id="IPR020613">
    <property type="entry name" value="Thiolase_CS"/>
</dbReference>
<feature type="domain" description="Thiolase N-terminal" evidence="11">
    <location>
        <begin position="4"/>
        <end position="261"/>
    </location>
</feature>